<proteinExistence type="predicted"/>
<dbReference type="PANTHER" id="PTHR30055:SF211">
    <property type="entry name" value="TRANSCRIPTIONAL REGULATOR, TETR FAMILY"/>
    <property type="match status" value="1"/>
</dbReference>
<dbReference type="SUPFAM" id="SSF46689">
    <property type="entry name" value="Homeodomain-like"/>
    <property type="match status" value="1"/>
</dbReference>
<accession>A0AAW6PBF8</accession>
<dbReference type="InterPro" id="IPR050109">
    <property type="entry name" value="HTH-type_TetR-like_transc_reg"/>
</dbReference>
<dbReference type="GO" id="GO:0000976">
    <property type="term" value="F:transcription cis-regulatory region binding"/>
    <property type="evidence" value="ECO:0007669"/>
    <property type="project" value="TreeGrafter"/>
</dbReference>
<dbReference type="PANTHER" id="PTHR30055">
    <property type="entry name" value="HTH-TYPE TRANSCRIPTIONAL REGULATOR RUTR"/>
    <property type="match status" value="1"/>
</dbReference>
<evidence type="ECO:0000256" key="2">
    <source>
        <dbReference type="PROSITE-ProRule" id="PRU00335"/>
    </source>
</evidence>
<evidence type="ECO:0000256" key="1">
    <source>
        <dbReference type="ARBA" id="ARBA00023125"/>
    </source>
</evidence>
<gene>
    <name evidence="5" type="ORF">P3W55_18080</name>
</gene>
<evidence type="ECO:0000313" key="5">
    <source>
        <dbReference type="EMBL" id="MDF3843626.1"/>
    </source>
</evidence>
<dbReference type="InterPro" id="IPR049513">
    <property type="entry name" value="TetR_C_40"/>
</dbReference>
<dbReference type="InterPro" id="IPR001647">
    <property type="entry name" value="HTH_TetR"/>
</dbReference>
<comment type="caution">
    <text evidence="5">The sequence shown here is derived from an EMBL/GenBank/DDBJ whole genome shotgun (WGS) entry which is preliminary data.</text>
</comment>
<dbReference type="AlphaFoldDB" id="A0AAW6PBF8"/>
<dbReference type="GO" id="GO:0003700">
    <property type="term" value="F:DNA-binding transcription factor activity"/>
    <property type="evidence" value="ECO:0007669"/>
    <property type="project" value="TreeGrafter"/>
</dbReference>
<evidence type="ECO:0000256" key="3">
    <source>
        <dbReference type="SAM" id="MobiDB-lite"/>
    </source>
</evidence>
<sequence length="225" mass="23873">MSSRKPHNQPGAPAPQADAGAATRNAKARSRTRAKLIRAAREVMGRQGIEATAIGEITERAELSLGSFYNYFSSKEAIARAVFIEDALALADLLDAEAANSRDIVEQVGHNIRRTLHHALHDPVWGWFFIHSAHSINDLGATLGSRLLRDLRSGAQQGSFAIADAQAAADCIIGGCLYLLRQILEGERQASAIEGAVEFFLLGLGVAGEAAGRVAHRPLAAGSSA</sequence>
<reference evidence="5" key="1">
    <citation type="submission" date="2023-03" db="EMBL/GenBank/DDBJ databases">
        <title>Draft assemblies of triclosan tolerant bacteria isolated from returned activated sludge.</title>
        <authorList>
            <person name="Van Hamelsveld S."/>
        </authorList>
    </citation>
    <scope>NUCLEOTIDE SEQUENCE</scope>
    <source>
        <strain evidence="5">GW210015_S63</strain>
    </source>
</reference>
<evidence type="ECO:0000313" key="6">
    <source>
        <dbReference type="Proteomes" id="UP001220662"/>
    </source>
</evidence>
<dbReference type="InterPro" id="IPR009057">
    <property type="entry name" value="Homeodomain-like_sf"/>
</dbReference>
<feature type="region of interest" description="Disordered" evidence="3">
    <location>
        <begin position="1"/>
        <end position="26"/>
    </location>
</feature>
<organism evidence="5 6">
    <name type="scientific">Pseudomonas citronellolis</name>
    <dbReference type="NCBI Taxonomy" id="53408"/>
    <lineage>
        <taxon>Bacteria</taxon>
        <taxon>Pseudomonadati</taxon>
        <taxon>Pseudomonadota</taxon>
        <taxon>Gammaproteobacteria</taxon>
        <taxon>Pseudomonadales</taxon>
        <taxon>Pseudomonadaceae</taxon>
        <taxon>Pseudomonas</taxon>
    </lineage>
</organism>
<dbReference type="PROSITE" id="PS50977">
    <property type="entry name" value="HTH_TETR_2"/>
    <property type="match status" value="1"/>
</dbReference>
<dbReference type="Proteomes" id="UP001220662">
    <property type="component" value="Unassembled WGS sequence"/>
</dbReference>
<dbReference type="Pfam" id="PF00440">
    <property type="entry name" value="TetR_N"/>
    <property type="match status" value="1"/>
</dbReference>
<dbReference type="EMBL" id="JARJLR010000292">
    <property type="protein sequence ID" value="MDF3843626.1"/>
    <property type="molecule type" value="Genomic_DNA"/>
</dbReference>
<feature type="domain" description="HTH tetR-type" evidence="4">
    <location>
        <begin position="30"/>
        <end position="90"/>
    </location>
</feature>
<name>A0AAW6PBF8_9PSED</name>
<keyword evidence="1 2" id="KW-0238">DNA-binding</keyword>
<dbReference type="Gene3D" id="1.10.357.10">
    <property type="entry name" value="Tetracycline Repressor, domain 2"/>
    <property type="match status" value="1"/>
</dbReference>
<protein>
    <submittedName>
        <fullName evidence="5">Helix-turn-helix domain containing protein</fullName>
    </submittedName>
</protein>
<dbReference type="PRINTS" id="PR00455">
    <property type="entry name" value="HTHTETR"/>
</dbReference>
<dbReference type="Pfam" id="PF21306">
    <property type="entry name" value="TetR_C_40"/>
    <property type="match status" value="1"/>
</dbReference>
<evidence type="ECO:0000259" key="4">
    <source>
        <dbReference type="PROSITE" id="PS50977"/>
    </source>
</evidence>
<feature type="DNA-binding region" description="H-T-H motif" evidence="2">
    <location>
        <begin position="53"/>
        <end position="72"/>
    </location>
</feature>
<dbReference type="RefSeq" id="WP_024128686.1">
    <property type="nucleotide sequence ID" value="NZ_CALEBV010000166.1"/>
</dbReference>
<feature type="compositionally biased region" description="Low complexity" evidence="3">
    <location>
        <begin position="9"/>
        <end position="22"/>
    </location>
</feature>